<dbReference type="STRING" id="486041.B0D9H1"/>
<gene>
    <name evidence="2" type="ORF">LACBIDRAFT_294115</name>
</gene>
<dbReference type="KEGG" id="lbc:LACBIDRAFT_294115"/>
<protein>
    <submittedName>
        <fullName evidence="2">Predicted protein</fullName>
    </submittedName>
</protein>
<evidence type="ECO:0000313" key="2">
    <source>
        <dbReference type="EMBL" id="EDR08351.1"/>
    </source>
</evidence>
<dbReference type="Pfam" id="PF09994">
    <property type="entry name" value="T6SS_Tle1-like_cat"/>
    <property type="match status" value="1"/>
</dbReference>
<dbReference type="InterPro" id="IPR029058">
    <property type="entry name" value="AB_hydrolase_fold"/>
</dbReference>
<dbReference type="HOGENOM" id="CLU_291871_0_0_1"/>
<dbReference type="InterPro" id="IPR018712">
    <property type="entry name" value="Tle1-like_cat"/>
</dbReference>
<dbReference type="SUPFAM" id="SSF81901">
    <property type="entry name" value="HCP-like"/>
    <property type="match status" value="1"/>
</dbReference>
<dbReference type="Gene3D" id="1.25.40.10">
    <property type="entry name" value="Tetratricopeptide repeat domain"/>
    <property type="match status" value="4"/>
</dbReference>
<dbReference type="SUPFAM" id="SSF48452">
    <property type="entry name" value="TPR-like"/>
    <property type="match status" value="1"/>
</dbReference>
<dbReference type="InParanoid" id="B0D9H1"/>
<proteinExistence type="predicted"/>
<evidence type="ECO:0000259" key="1">
    <source>
        <dbReference type="Pfam" id="PF09994"/>
    </source>
</evidence>
<reference evidence="2 3" key="1">
    <citation type="journal article" date="2008" name="Nature">
        <title>The genome of Laccaria bicolor provides insights into mycorrhizal symbiosis.</title>
        <authorList>
            <person name="Martin F."/>
            <person name="Aerts A."/>
            <person name="Ahren D."/>
            <person name="Brun A."/>
            <person name="Danchin E.G.J."/>
            <person name="Duchaussoy F."/>
            <person name="Gibon J."/>
            <person name="Kohler A."/>
            <person name="Lindquist E."/>
            <person name="Pereda V."/>
            <person name="Salamov A."/>
            <person name="Shapiro H.J."/>
            <person name="Wuyts J."/>
            <person name="Blaudez D."/>
            <person name="Buee M."/>
            <person name="Brokstein P."/>
            <person name="Canbaeck B."/>
            <person name="Cohen D."/>
            <person name="Courty P.E."/>
            <person name="Coutinho P.M."/>
            <person name="Delaruelle C."/>
            <person name="Detter J.C."/>
            <person name="Deveau A."/>
            <person name="DiFazio S."/>
            <person name="Duplessis S."/>
            <person name="Fraissinet-Tachet L."/>
            <person name="Lucic E."/>
            <person name="Frey-Klett P."/>
            <person name="Fourrey C."/>
            <person name="Feussner I."/>
            <person name="Gay G."/>
            <person name="Grimwood J."/>
            <person name="Hoegger P.J."/>
            <person name="Jain P."/>
            <person name="Kilaru S."/>
            <person name="Labbe J."/>
            <person name="Lin Y.C."/>
            <person name="Legue V."/>
            <person name="Le Tacon F."/>
            <person name="Marmeisse R."/>
            <person name="Melayah D."/>
            <person name="Montanini B."/>
            <person name="Muratet M."/>
            <person name="Nehls U."/>
            <person name="Niculita-Hirzel H."/>
            <person name="Oudot-Le Secq M.P."/>
            <person name="Peter M."/>
            <person name="Quesneville H."/>
            <person name="Rajashekar B."/>
            <person name="Reich M."/>
            <person name="Rouhier N."/>
            <person name="Schmutz J."/>
            <person name="Yin T."/>
            <person name="Chalot M."/>
            <person name="Henrissat B."/>
            <person name="Kuees U."/>
            <person name="Lucas S."/>
            <person name="Van de Peer Y."/>
            <person name="Podila G.K."/>
            <person name="Polle A."/>
            <person name="Pukkila P.J."/>
            <person name="Richardson P.M."/>
            <person name="Rouze P."/>
            <person name="Sanders I.R."/>
            <person name="Stajich J.E."/>
            <person name="Tunlid A."/>
            <person name="Tuskan G."/>
            <person name="Grigoriev I.V."/>
        </authorList>
    </citation>
    <scope>NUCLEOTIDE SEQUENCE [LARGE SCALE GENOMIC DNA]</scope>
    <source>
        <strain evidence="3">S238N-H82 / ATCC MYA-4686</strain>
    </source>
</reference>
<dbReference type="Proteomes" id="UP000001194">
    <property type="component" value="Unassembled WGS sequence"/>
</dbReference>
<organism evidence="3">
    <name type="scientific">Laccaria bicolor (strain S238N-H82 / ATCC MYA-4686)</name>
    <name type="common">Bicoloured deceiver</name>
    <name type="synonym">Laccaria laccata var. bicolor</name>
    <dbReference type="NCBI Taxonomy" id="486041"/>
    <lineage>
        <taxon>Eukaryota</taxon>
        <taxon>Fungi</taxon>
        <taxon>Dikarya</taxon>
        <taxon>Basidiomycota</taxon>
        <taxon>Agaricomycotina</taxon>
        <taxon>Agaricomycetes</taxon>
        <taxon>Agaricomycetidae</taxon>
        <taxon>Agaricales</taxon>
        <taxon>Agaricineae</taxon>
        <taxon>Hydnangiaceae</taxon>
        <taxon>Laccaria</taxon>
    </lineage>
</organism>
<feature type="domain" description="T6SS Phospholipase effector Tle1-like catalytic" evidence="1">
    <location>
        <begin position="39"/>
        <end position="260"/>
    </location>
</feature>
<dbReference type="RefSeq" id="XP_001880576.1">
    <property type="nucleotide sequence ID" value="XM_001880541.1"/>
</dbReference>
<dbReference type="Pfam" id="PF13374">
    <property type="entry name" value="TPR_10"/>
    <property type="match status" value="1"/>
</dbReference>
<dbReference type="SMART" id="SM00028">
    <property type="entry name" value="TPR"/>
    <property type="match status" value="9"/>
</dbReference>
<dbReference type="InterPro" id="IPR011990">
    <property type="entry name" value="TPR-like_helical_dom_sf"/>
</dbReference>
<name>B0D9H1_LACBS</name>
<dbReference type="InterPro" id="IPR019734">
    <property type="entry name" value="TPR_rpt"/>
</dbReference>
<evidence type="ECO:0000313" key="3">
    <source>
        <dbReference type="Proteomes" id="UP000001194"/>
    </source>
</evidence>
<dbReference type="SUPFAM" id="SSF53474">
    <property type="entry name" value="alpha/beta-Hydrolases"/>
    <property type="match status" value="1"/>
</dbReference>
<dbReference type="OrthoDB" id="538223at2759"/>
<dbReference type="GeneID" id="6076548"/>
<accession>B0D9H1</accession>
<sequence>MSLNYTARSTCYKGWTTLWILLLPGKSGSELPLTINHNIWSRHFEKIIMGAYRWLADNYKEGDRIFLFGFSRGAYQVRALAGMIHTVGLIHKGNEEQIPFAYELYANHTPLTAATATVPPPINLPQRFKTTFSRDNVHVHFVGVWDTVSSVGIVRGKSLPLTNSAEHICFFRHALALDERRVKFLPEYVNGGSATTGNTTVVQNGRPRIKEVWFPGTHSDMWLRISFTSCSNANTGTVSGGGNRDNLDLDLGGTPFLWMSFEAVSSGLRLQSPRVEWPWDKLHEVQESLTYTWWICEWFPIKRLSYEGPDSTTNLWHRGQGRKILSGQKLHSSIAFCPQGYNPKAALPQRPQRRRWVEIVAAGQRFDQDWAVEWKDILEMDIFDHAIMPEIVNKLKLEPEGDNTVWTYRLDIITSTNQGREALLGVPNVMRDLVQILEYAVPETRKCVTKVLEDLEMFLYGESSEIQADDLEEAISYHREALTCRLDTHPGRCSSLNSLAMYLQARFNKLSSKDDLDEAIGCYREVLHLRPSDHPDYCMSLTNLANALFARYDYSRVMNDLNEAVVCYTEAADSRPLGHPGRYNNLAKALQARFNRLGDLGDLQEAIEYDYKALDLRPPKHPGRSHALSKLANALLARYEQTSMMGDLDEAIERSREVLELRPPGNLDRSSALNNLATAILARYEQLGREKDLTDAITFYRDALALQTEGPSYRPFPLSNLASALLALYQHSGDMKDLEEAIKLHNDSLYLYSSDHPGYTLYSSDHPGYSHSLNNHANGLYLGYLHSGNLVDLNQAIKNYLEVLALCPRGQLDRPSCLNNLANALLTRHKQSNSEEDLNDAIEHHREALDICRPGHVGRSNCLQSLAISLIARFDLSDKMVDLEEAISHLREALILRPLHPGRFTSLDDLATAIFTRFNKLHEMDDPDEMGDLDEAIEFHREALALRPPGHRARFEPLQKLAFAIVERYQRLRNEDDLNEAILYVREAIELCPPDDTDLHELLIEVDAGLTGDLEQSDHDLDEELPVIEQQIDPLQASQTLDLQQ</sequence>
<dbReference type="EMBL" id="DS547101">
    <property type="protein sequence ID" value="EDR08351.1"/>
    <property type="molecule type" value="Genomic_DNA"/>
</dbReference>
<dbReference type="AlphaFoldDB" id="B0D9H1"/>
<dbReference type="PANTHER" id="PTHR33840:SF1">
    <property type="entry name" value="TLE1 PHOSPHOLIPASE DOMAIN-CONTAINING PROTEIN"/>
    <property type="match status" value="1"/>
</dbReference>
<keyword evidence="3" id="KW-1185">Reference proteome</keyword>
<dbReference type="PANTHER" id="PTHR33840">
    <property type="match status" value="1"/>
</dbReference>